<proteinExistence type="predicted"/>
<name>A0A5B7IP51_PORTR</name>
<reference evidence="2 3" key="1">
    <citation type="submission" date="2019-05" db="EMBL/GenBank/DDBJ databases">
        <title>Another draft genome of Portunus trituberculatus and its Hox gene families provides insights of decapod evolution.</title>
        <authorList>
            <person name="Jeong J.-H."/>
            <person name="Song I."/>
            <person name="Kim S."/>
            <person name="Choi T."/>
            <person name="Kim D."/>
            <person name="Ryu S."/>
            <person name="Kim W."/>
        </authorList>
    </citation>
    <scope>NUCLEOTIDE SEQUENCE [LARGE SCALE GENOMIC DNA]</scope>
    <source>
        <tissue evidence="2">Muscle</tissue>
    </source>
</reference>
<keyword evidence="3" id="KW-1185">Reference proteome</keyword>
<dbReference type="AlphaFoldDB" id="A0A5B7IP51"/>
<comment type="caution">
    <text evidence="2">The sequence shown here is derived from an EMBL/GenBank/DDBJ whole genome shotgun (WGS) entry which is preliminary data.</text>
</comment>
<protein>
    <submittedName>
        <fullName evidence="2">Uncharacterized protein</fullName>
    </submittedName>
</protein>
<evidence type="ECO:0000256" key="1">
    <source>
        <dbReference type="SAM" id="MobiDB-lite"/>
    </source>
</evidence>
<dbReference type="Proteomes" id="UP000324222">
    <property type="component" value="Unassembled WGS sequence"/>
</dbReference>
<evidence type="ECO:0000313" key="2">
    <source>
        <dbReference type="EMBL" id="MPC85592.1"/>
    </source>
</evidence>
<accession>A0A5B7IP51</accession>
<organism evidence="2 3">
    <name type="scientific">Portunus trituberculatus</name>
    <name type="common">Swimming crab</name>
    <name type="synonym">Neptunus trituberculatus</name>
    <dbReference type="NCBI Taxonomy" id="210409"/>
    <lineage>
        <taxon>Eukaryota</taxon>
        <taxon>Metazoa</taxon>
        <taxon>Ecdysozoa</taxon>
        <taxon>Arthropoda</taxon>
        <taxon>Crustacea</taxon>
        <taxon>Multicrustacea</taxon>
        <taxon>Malacostraca</taxon>
        <taxon>Eumalacostraca</taxon>
        <taxon>Eucarida</taxon>
        <taxon>Decapoda</taxon>
        <taxon>Pleocyemata</taxon>
        <taxon>Brachyura</taxon>
        <taxon>Eubrachyura</taxon>
        <taxon>Portunoidea</taxon>
        <taxon>Portunidae</taxon>
        <taxon>Portuninae</taxon>
        <taxon>Portunus</taxon>
    </lineage>
</organism>
<feature type="region of interest" description="Disordered" evidence="1">
    <location>
        <begin position="37"/>
        <end position="69"/>
    </location>
</feature>
<evidence type="ECO:0000313" key="3">
    <source>
        <dbReference type="Proteomes" id="UP000324222"/>
    </source>
</evidence>
<dbReference type="EMBL" id="VSRR010068911">
    <property type="protein sequence ID" value="MPC85592.1"/>
    <property type="molecule type" value="Genomic_DNA"/>
</dbReference>
<gene>
    <name evidence="2" type="ORF">E2C01_080374</name>
</gene>
<sequence length="69" mass="7458">MAFTLPPRHALPVPALSSLLTSQIPCPINFTSRLLPSQPQEFPPTRIAPAPHIPPAHVFHNSPFPTGSD</sequence>